<keyword evidence="1" id="KW-0648">Protein biosynthesis</keyword>
<sequence>MSLDIATVRRIAALARIRLEEGELAQAQAELNGILGWIEQLQAVDTEGVEPMAGGGAVALRPRPDAVTDGGIADRILANAPDRQGEYFGVPKVVE</sequence>
<dbReference type="EMBL" id="FMZX01000001">
    <property type="protein sequence ID" value="SDC52543.1"/>
    <property type="molecule type" value="Genomic_DNA"/>
</dbReference>
<comment type="subunit">
    <text evidence="1">Heterotrimer of A, B and C subunits.</text>
</comment>
<evidence type="ECO:0000313" key="3">
    <source>
        <dbReference type="Proteomes" id="UP000198925"/>
    </source>
</evidence>
<reference evidence="2 3" key="1">
    <citation type="submission" date="2016-10" db="EMBL/GenBank/DDBJ databases">
        <authorList>
            <person name="de Groot N.N."/>
        </authorList>
    </citation>
    <scope>NUCLEOTIDE SEQUENCE [LARGE SCALE GENOMIC DNA]</scope>
    <source>
        <strain evidence="2 3">CPCC 100156</strain>
    </source>
</reference>
<keyword evidence="2" id="KW-0808">Transferase</keyword>
<dbReference type="SUPFAM" id="SSF141000">
    <property type="entry name" value="Glu-tRNAGln amidotransferase C subunit"/>
    <property type="match status" value="1"/>
</dbReference>
<comment type="catalytic activity">
    <reaction evidence="1">
        <text>L-glutamyl-tRNA(Gln) + L-glutamine + ATP + H2O = L-glutaminyl-tRNA(Gln) + L-glutamate + ADP + phosphate + H(+)</text>
        <dbReference type="Rhea" id="RHEA:17521"/>
        <dbReference type="Rhea" id="RHEA-COMP:9681"/>
        <dbReference type="Rhea" id="RHEA-COMP:9684"/>
        <dbReference type="ChEBI" id="CHEBI:15377"/>
        <dbReference type="ChEBI" id="CHEBI:15378"/>
        <dbReference type="ChEBI" id="CHEBI:29985"/>
        <dbReference type="ChEBI" id="CHEBI:30616"/>
        <dbReference type="ChEBI" id="CHEBI:43474"/>
        <dbReference type="ChEBI" id="CHEBI:58359"/>
        <dbReference type="ChEBI" id="CHEBI:78520"/>
        <dbReference type="ChEBI" id="CHEBI:78521"/>
        <dbReference type="ChEBI" id="CHEBI:456216"/>
    </reaction>
</comment>
<evidence type="ECO:0000313" key="2">
    <source>
        <dbReference type="EMBL" id="SDC52543.1"/>
    </source>
</evidence>
<dbReference type="EC" id="6.3.5.-" evidence="1"/>
<dbReference type="InterPro" id="IPR003837">
    <property type="entry name" value="GatC"/>
</dbReference>
<evidence type="ECO:0000256" key="1">
    <source>
        <dbReference type="HAMAP-Rule" id="MF_00122"/>
    </source>
</evidence>
<dbReference type="GO" id="GO:0006450">
    <property type="term" value="P:regulation of translational fidelity"/>
    <property type="evidence" value="ECO:0007669"/>
    <property type="project" value="InterPro"/>
</dbReference>
<dbReference type="Pfam" id="PF02686">
    <property type="entry name" value="GatC"/>
    <property type="match status" value="1"/>
</dbReference>
<dbReference type="InterPro" id="IPR036113">
    <property type="entry name" value="Asp/Glu-ADT_sf_sub_c"/>
</dbReference>
<dbReference type="GO" id="GO:0005524">
    <property type="term" value="F:ATP binding"/>
    <property type="evidence" value="ECO:0007669"/>
    <property type="project" value="UniProtKB-KW"/>
</dbReference>
<dbReference type="GO" id="GO:0070681">
    <property type="term" value="P:glutaminyl-tRNAGln biosynthesis via transamidation"/>
    <property type="evidence" value="ECO:0007669"/>
    <property type="project" value="TreeGrafter"/>
</dbReference>
<dbReference type="OrthoDB" id="9794326at2"/>
<gene>
    <name evidence="1" type="primary">gatC</name>
    <name evidence="2" type="ORF">SAMN04487779_10011152</name>
</gene>
<organism evidence="2 3">
    <name type="scientific">Belnapia rosea</name>
    <dbReference type="NCBI Taxonomy" id="938405"/>
    <lineage>
        <taxon>Bacteria</taxon>
        <taxon>Pseudomonadati</taxon>
        <taxon>Pseudomonadota</taxon>
        <taxon>Alphaproteobacteria</taxon>
        <taxon>Acetobacterales</taxon>
        <taxon>Roseomonadaceae</taxon>
        <taxon>Belnapia</taxon>
    </lineage>
</organism>
<dbReference type="Proteomes" id="UP000198925">
    <property type="component" value="Unassembled WGS sequence"/>
</dbReference>
<dbReference type="PANTHER" id="PTHR15004:SF0">
    <property type="entry name" value="GLUTAMYL-TRNA(GLN) AMIDOTRANSFERASE SUBUNIT C, MITOCHONDRIAL"/>
    <property type="match status" value="1"/>
</dbReference>
<dbReference type="AlphaFoldDB" id="A0A1G6MAK4"/>
<dbReference type="STRING" id="938405.SAMN02927895_01547"/>
<proteinExistence type="inferred from homology"/>
<keyword evidence="3" id="KW-1185">Reference proteome</keyword>
<protein>
    <recommendedName>
        <fullName evidence="1">Aspartyl/glutamyl-tRNA(Asn/Gln) amidotransferase subunit C</fullName>
        <shortName evidence="1">Asp/Glu-ADT subunit C</shortName>
        <ecNumber evidence="1">6.3.5.-</ecNumber>
    </recommendedName>
</protein>
<comment type="similarity">
    <text evidence="1">Belongs to the GatC family.</text>
</comment>
<dbReference type="GO" id="GO:0006412">
    <property type="term" value="P:translation"/>
    <property type="evidence" value="ECO:0007669"/>
    <property type="project" value="UniProtKB-UniRule"/>
</dbReference>
<dbReference type="GO" id="GO:0050567">
    <property type="term" value="F:glutaminyl-tRNA synthase (glutamine-hydrolyzing) activity"/>
    <property type="evidence" value="ECO:0007669"/>
    <property type="project" value="UniProtKB-UniRule"/>
</dbReference>
<dbReference type="GO" id="GO:0050566">
    <property type="term" value="F:asparaginyl-tRNA synthase (glutamine-hydrolyzing) activity"/>
    <property type="evidence" value="ECO:0007669"/>
    <property type="project" value="RHEA"/>
</dbReference>
<dbReference type="Gene3D" id="1.10.20.60">
    <property type="entry name" value="Glu-tRNAGln amidotransferase C subunit, N-terminal domain"/>
    <property type="match status" value="1"/>
</dbReference>
<keyword evidence="1" id="KW-0436">Ligase</keyword>
<dbReference type="RefSeq" id="WP_090562006.1">
    <property type="nucleotide sequence ID" value="NZ_FMXZ01000003.1"/>
</dbReference>
<dbReference type="PANTHER" id="PTHR15004">
    <property type="entry name" value="GLUTAMYL-TRNA(GLN) AMIDOTRANSFERASE SUBUNIT C, MITOCHONDRIAL"/>
    <property type="match status" value="1"/>
</dbReference>
<dbReference type="NCBIfam" id="TIGR00135">
    <property type="entry name" value="gatC"/>
    <property type="match status" value="1"/>
</dbReference>
<keyword evidence="1" id="KW-0547">Nucleotide-binding</keyword>
<accession>A0A1G6MAK4</accession>
<comment type="function">
    <text evidence="1">Allows the formation of correctly charged Asn-tRNA(Asn) or Gln-tRNA(Gln) through the transamidation of misacylated Asp-tRNA(Asn) or Glu-tRNA(Gln) in organisms which lack either or both of asparaginyl-tRNA or glutaminyl-tRNA synthetases. The reaction takes place in the presence of glutamine and ATP through an activated phospho-Asp-tRNA(Asn) or phospho-Glu-tRNA(Gln).</text>
</comment>
<dbReference type="GO" id="GO:0016740">
    <property type="term" value="F:transferase activity"/>
    <property type="evidence" value="ECO:0007669"/>
    <property type="project" value="UniProtKB-KW"/>
</dbReference>
<dbReference type="HAMAP" id="MF_00122">
    <property type="entry name" value="GatC"/>
    <property type="match status" value="1"/>
</dbReference>
<name>A0A1G6MAK4_9PROT</name>
<comment type="catalytic activity">
    <reaction evidence="1">
        <text>L-aspartyl-tRNA(Asn) + L-glutamine + ATP + H2O = L-asparaginyl-tRNA(Asn) + L-glutamate + ADP + phosphate + 2 H(+)</text>
        <dbReference type="Rhea" id="RHEA:14513"/>
        <dbReference type="Rhea" id="RHEA-COMP:9674"/>
        <dbReference type="Rhea" id="RHEA-COMP:9677"/>
        <dbReference type="ChEBI" id="CHEBI:15377"/>
        <dbReference type="ChEBI" id="CHEBI:15378"/>
        <dbReference type="ChEBI" id="CHEBI:29985"/>
        <dbReference type="ChEBI" id="CHEBI:30616"/>
        <dbReference type="ChEBI" id="CHEBI:43474"/>
        <dbReference type="ChEBI" id="CHEBI:58359"/>
        <dbReference type="ChEBI" id="CHEBI:78515"/>
        <dbReference type="ChEBI" id="CHEBI:78516"/>
        <dbReference type="ChEBI" id="CHEBI:456216"/>
    </reaction>
</comment>
<keyword evidence="1" id="KW-0067">ATP-binding</keyword>